<proteinExistence type="predicted"/>
<sequence length="84" mass="9709">MVLLGWSQREVYSDRLYDHVKFSGETNLIHVLDSSGVQHIGVEVRYKGKVKESDIEKSHRYLMKNVFGVLEGMEPKLFILSEVL</sequence>
<evidence type="ECO:0000313" key="1">
    <source>
        <dbReference type="EMBL" id="AYD82427.1"/>
    </source>
</evidence>
<dbReference type="EMBL" id="MH746814">
    <property type="protein sequence ID" value="AYD82427.1"/>
    <property type="molecule type" value="Genomic_DNA"/>
</dbReference>
<reference evidence="1 2" key="1">
    <citation type="submission" date="2018-08" db="EMBL/GenBank/DDBJ databases">
        <title>Complete genome sequence of five Acinetobacter baumannii phages from Abidjan, Cote d'Ivoire.</title>
        <authorList>
            <person name="Essoh C."/>
            <person name="Vernadet J.-P."/>
            <person name="Vergnaud G."/>
            <person name="Resch G."/>
            <person name="Pourcel C."/>
        </authorList>
    </citation>
    <scope>NUCLEOTIDE SEQUENCE [LARGE SCALE GENOMIC DNA]</scope>
</reference>
<keyword evidence="2" id="KW-1185">Reference proteome</keyword>
<evidence type="ECO:0000313" key="2">
    <source>
        <dbReference type="Proteomes" id="UP000269940"/>
    </source>
</evidence>
<organism evidence="1 2">
    <name type="scientific">Acinetobacter phage vB_AbaM_B09_Aci05</name>
    <dbReference type="NCBI Taxonomy" id="2315458"/>
    <lineage>
        <taxon>Viruses</taxon>
        <taxon>Duplodnaviria</taxon>
        <taxon>Heunggongvirae</taxon>
        <taxon>Uroviricota</taxon>
        <taxon>Caudoviricetes</taxon>
        <taxon>Saclayvirus</taxon>
        <taxon>Saclayvirus Aci05</taxon>
    </lineage>
</organism>
<accession>A0A386KBH6</accession>
<name>A0A386KBH6_9CAUD</name>
<gene>
    <name evidence="1" type="ORF">Aci05_102</name>
</gene>
<dbReference type="Proteomes" id="UP000269940">
    <property type="component" value="Segment"/>
</dbReference>
<protein>
    <submittedName>
        <fullName evidence="1">Uncharacterized protein</fullName>
    </submittedName>
</protein>